<sequence length="217" mass="23428">MHTSSTLMTAAPTVMVSLDGDDSVSVPIAPDSSSETVGRVEFEIDQLDDVLFPRHGYYVDGYAEMALDQSEGRYNTAHIRALWAESFGRHSLNAAFETGGQFGNKDVGRYTFDLGGFQHLAAYAQNQFSANYVMYGRLTYLAQLKHFNSGPIRGTFAGASLEAGNVWNSSSAFARGPWRASASAFLGATTSFGPVYLGVAMAPGGARNVYFQLGNQF</sequence>
<gene>
    <name evidence="4" type="ORF">PQQ68_20535</name>
</gene>
<feature type="domain" description="Bacterial surface antigen (D15)" evidence="3">
    <location>
        <begin position="34"/>
        <end position="217"/>
    </location>
</feature>
<reference evidence="4 5" key="1">
    <citation type="journal article" date="2024" name="Chem. Sci.">
        <title>Discovery of megapolipeptins by genome mining of a Burkholderiales bacteria collection.</title>
        <authorList>
            <person name="Paulo B.S."/>
            <person name="Recchia M.J.J."/>
            <person name="Lee S."/>
            <person name="Fergusson C.H."/>
            <person name="Romanowski S.B."/>
            <person name="Hernandez A."/>
            <person name="Krull N."/>
            <person name="Liu D.Y."/>
            <person name="Cavanagh H."/>
            <person name="Bos A."/>
            <person name="Gray C.A."/>
            <person name="Murphy B.T."/>
            <person name="Linington R.G."/>
            <person name="Eustaquio A.S."/>
        </authorList>
    </citation>
    <scope>NUCLEOTIDE SEQUENCE [LARGE SCALE GENOMIC DNA]</scope>
    <source>
        <strain evidence="4 5">RL17-335-BIF-A</strain>
    </source>
</reference>
<name>A0ABW9DB45_9BURK</name>
<keyword evidence="2" id="KW-0472">Membrane</keyword>
<dbReference type="EMBL" id="JAQQBZ010000015">
    <property type="protein sequence ID" value="MFM0595410.1"/>
    <property type="molecule type" value="Genomic_DNA"/>
</dbReference>
<protein>
    <recommendedName>
        <fullName evidence="3">Bacterial surface antigen (D15) domain-containing protein</fullName>
    </recommendedName>
</protein>
<dbReference type="Gene3D" id="2.40.160.50">
    <property type="entry name" value="membrane protein fhac: a member of the omp85/tpsb transporter family"/>
    <property type="match status" value="1"/>
</dbReference>
<accession>A0ABW9DB45</accession>
<evidence type="ECO:0000256" key="2">
    <source>
        <dbReference type="ARBA" id="ARBA00023136"/>
    </source>
</evidence>
<dbReference type="Pfam" id="PF01103">
    <property type="entry name" value="Omp85"/>
    <property type="match status" value="1"/>
</dbReference>
<comment type="subcellular location">
    <subcellularLocation>
        <location evidence="1">Membrane</location>
    </subcellularLocation>
</comment>
<comment type="caution">
    <text evidence="4">The sequence shown here is derived from an EMBL/GenBank/DDBJ whole genome shotgun (WGS) entry which is preliminary data.</text>
</comment>
<dbReference type="Proteomes" id="UP001629367">
    <property type="component" value="Unassembled WGS sequence"/>
</dbReference>
<organism evidence="4 5">
    <name type="scientific">Paraburkholderia dilworthii</name>
    <dbReference type="NCBI Taxonomy" id="948106"/>
    <lineage>
        <taxon>Bacteria</taxon>
        <taxon>Pseudomonadati</taxon>
        <taxon>Pseudomonadota</taxon>
        <taxon>Betaproteobacteria</taxon>
        <taxon>Burkholderiales</taxon>
        <taxon>Burkholderiaceae</taxon>
        <taxon>Paraburkholderia</taxon>
    </lineage>
</organism>
<dbReference type="InterPro" id="IPR000184">
    <property type="entry name" value="Bac_surfAg_D15"/>
</dbReference>
<dbReference type="RefSeq" id="WP_408214847.1">
    <property type="nucleotide sequence ID" value="NZ_JAQQBZ010000015.1"/>
</dbReference>
<evidence type="ECO:0000259" key="3">
    <source>
        <dbReference type="Pfam" id="PF01103"/>
    </source>
</evidence>
<evidence type="ECO:0000313" key="5">
    <source>
        <dbReference type="Proteomes" id="UP001629367"/>
    </source>
</evidence>
<proteinExistence type="predicted"/>
<keyword evidence="5" id="KW-1185">Reference proteome</keyword>
<evidence type="ECO:0000256" key="1">
    <source>
        <dbReference type="ARBA" id="ARBA00004370"/>
    </source>
</evidence>
<evidence type="ECO:0000313" key="4">
    <source>
        <dbReference type="EMBL" id="MFM0595410.1"/>
    </source>
</evidence>